<dbReference type="Proteomes" id="UP000285820">
    <property type="component" value="Unassembled WGS sequence"/>
</dbReference>
<dbReference type="CDD" id="cd01026">
    <property type="entry name" value="TOPRIM_OLD"/>
    <property type="match status" value="1"/>
</dbReference>
<gene>
    <name evidence="3" type="ORF">DW813_10560</name>
    <name evidence="2" type="ORF">DWY29_06660</name>
</gene>
<dbReference type="PANTHER" id="PTHR43581:SF4">
    <property type="entry name" value="ATP_GTP PHOSPHATASE"/>
    <property type="match status" value="1"/>
</dbReference>
<reference evidence="4 5" key="1">
    <citation type="submission" date="2018-08" db="EMBL/GenBank/DDBJ databases">
        <title>A genome reference for cultivated species of the human gut microbiota.</title>
        <authorList>
            <person name="Zou Y."/>
            <person name="Xue W."/>
            <person name="Luo G."/>
        </authorList>
    </citation>
    <scope>NUCLEOTIDE SEQUENCE [LARGE SCALE GENOMIC DNA]</scope>
    <source>
        <strain evidence="2 5">AF24-4</strain>
        <strain evidence="3 4">AM32-8LB</strain>
    </source>
</reference>
<dbReference type="AlphaFoldDB" id="A0A396AEX1"/>
<organism evidence="3 4">
    <name type="scientific">Roseburia inulinivorans</name>
    <dbReference type="NCBI Taxonomy" id="360807"/>
    <lineage>
        <taxon>Bacteria</taxon>
        <taxon>Bacillati</taxon>
        <taxon>Bacillota</taxon>
        <taxon>Clostridia</taxon>
        <taxon>Lachnospirales</taxon>
        <taxon>Lachnospiraceae</taxon>
        <taxon>Roseburia</taxon>
    </lineage>
</organism>
<sequence length="318" mass="37210">MHPQMQQVFIKYLMDYYHTKLQGLITTHSNEMVRTVGLSHLRVIRHAGNFKSKLYDLSTLLKDLKKSENLSDKELANFFDWFFEIGYSEIVFADKVIFYEGDTERLFIRKAMTLEKYKKLSQQYVAFIQVGGAYAKNYEKLIRLLGIKSLIITDIDYEKEKLTVADIEDSTITNATIKHFYSLNHPTDNALVKNLYAWKNTKENIMDNLIYICFQTDHDGYARTLEEAMLNKYFSMSVTDLYKTSEWVQKRNDSKLDFSIPNKKNDKKISDEDMVSIRDILASTSGNKTDFMYSVIMNGYVENIMPEYIDGGLLWLMQ</sequence>
<keyword evidence="3" id="KW-0540">Nuclease</keyword>
<dbReference type="Pfam" id="PF20469">
    <property type="entry name" value="OLD-like_TOPRIM"/>
    <property type="match status" value="1"/>
</dbReference>
<evidence type="ECO:0000313" key="5">
    <source>
        <dbReference type="Proteomes" id="UP000285820"/>
    </source>
</evidence>
<keyword evidence="3" id="KW-0255">Endonuclease</keyword>
<protein>
    <submittedName>
        <fullName evidence="3">ATP-dependent endonuclease</fullName>
    </submittedName>
</protein>
<dbReference type="InterPro" id="IPR051396">
    <property type="entry name" value="Bact_Antivir_Def_Nuclease"/>
</dbReference>
<dbReference type="EMBL" id="QSIQ01000015">
    <property type="protein sequence ID" value="RHD02962.1"/>
    <property type="molecule type" value="Genomic_DNA"/>
</dbReference>
<proteinExistence type="predicted"/>
<comment type="caution">
    <text evidence="3">The sequence shown here is derived from an EMBL/GenBank/DDBJ whole genome shotgun (WGS) entry which is preliminary data.</text>
</comment>
<dbReference type="Proteomes" id="UP000266391">
    <property type="component" value="Unassembled WGS sequence"/>
</dbReference>
<accession>A0A396AEX1</accession>
<evidence type="ECO:0000313" key="2">
    <source>
        <dbReference type="EMBL" id="RGR69323.1"/>
    </source>
</evidence>
<evidence type="ECO:0000313" key="4">
    <source>
        <dbReference type="Proteomes" id="UP000266391"/>
    </source>
</evidence>
<dbReference type="PANTHER" id="PTHR43581">
    <property type="entry name" value="ATP/GTP PHOSPHATASE"/>
    <property type="match status" value="1"/>
</dbReference>
<feature type="domain" description="OLD protein-like TOPRIM" evidence="1">
    <location>
        <begin position="92"/>
        <end position="156"/>
    </location>
</feature>
<dbReference type="GO" id="GO:0004519">
    <property type="term" value="F:endonuclease activity"/>
    <property type="evidence" value="ECO:0007669"/>
    <property type="project" value="UniProtKB-KW"/>
</dbReference>
<dbReference type="InterPro" id="IPR034139">
    <property type="entry name" value="TOPRIM_OLD"/>
</dbReference>
<dbReference type="EMBL" id="QRUN01000006">
    <property type="protein sequence ID" value="RGR69323.1"/>
    <property type="molecule type" value="Genomic_DNA"/>
</dbReference>
<keyword evidence="3" id="KW-0378">Hydrolase</keyword>
<evidence type="ECO:0000313" key="3">
    <source>
        <dbReference type="EMBL" id="RHD02962.1"/>
    </source>
</evidence>
<name>A0A396AEX1_9FIRM</name>
<evidence type="ECO:0000259" key="1">
    <source>
        <dbReference type="Pfam" id="PF20469"/>
    </source>
</evidence>